<organism evidence="1 2">
    <name type="scientific">Spirulina subsalsa FACHB-351</name>
    <dbReference type="NCBI Taxonomy" id="234711"/>
    <lineage>
        <taxon>Bacteria</taxon>
        <taxon>Bacillati</taxon>
        <taxon>Cyanobacteriota</taxon>
        <taxon>Cyanophyceae</taxon>
        <taxon>Spirulinales</taxon>
        <taxon>Spirulinaceae</taxon>
        <taxon>Spirulina</taxon>
    </lineage>
</organism>
<sequence>MSAIQLQLIPHKTQCGHPYQHLHIHITNPNGIIIPSDIQGLELPRKIDYSQGIVIEGKGPIWLYGYLVHECHPAAWVGCYDTRLGAIVVATHTPDINISQIFKIDLPDATFQK</sequence>
<dbReference type="CDD" id="cd09740">
    <property type="entry name" value="Csx3_III-U"/>
    <property type="match status" value="1"/>
</dbReference>
<dbReference type="NCBIfam" id="TIGR02579">
    <property type="entry name" value="cas_csx3"/>
    <property type="match status" value="1"/>
</dbReference>
<accession>A0ABT3L541</accession>
<gene>
    <name evidence="1" type="primary">csx3</name>
    <name evidence="1" type="ORF">K4A83_10105</name>
</gene>
<keyword evidence="2" id="KW-1185">Reference proteome</keyword>
<protein>
    <submittedName>
        <fullName evidence="1">CRISPR-associated protein Csx3</fullName>
    </submittedName>
</protein>
<dbReference type="Pfam" id="PF09620">
    <property type="entry name" value="Cas_csx3"/>
    <property type="match status" value="1"/>
</dbReference>
<dbReference type="RefSeq" id="WP_017306830.1">
    <property type="nucleotide sequence ID" value="NZ_JAIHOM010000041.1"/>
</dbReference>
<evidence type="ECO:0000313" key="2">
    <source>
        <dbReference type="Proteomes" id="UP001526426"/>
    </source>
</evidence>
<dbReference type="InterPro" id="IPR013409">
    <property type="entry name" value="CRISPR-assoc_prot_Crn3/Csx3"/>
</dbReference>
<proteinExistence type="predicted"/>
<dbReference type="EMBL" id="JAIHOM010000041">
    <property type="protein sequence ID" value="MCW6036613.1"/>
    <property type="molecule type" value="Genomic_DNA"/>
</dbReference>
<reference evidence="1 2" key="1">
    <citation type="submission" date="2021-08" db="EMBL/GenBank/DDBJ databases">
        <title>Draft genome sequence of Spirulina subsalsa with high tolerance to salinity and hype-accumulation of phycocyanin.</title>
        <authorList>
            <person name="Pei H."/>
            <person name="Jiang L."/>
        </authorList>
    </citation>
    <scope>NUCLEOTIDE SEQUENCE [LARGE SCALE GENOMIC DNA]</scope>
    <source>
        <strain evidence="1 2">FACHB-351</strain>
    </source>
</reference>
<dbReference type="Proteomes" id="UP001526426">
    <property type="component" value="Unassembled WGS sequence"/>
</dbReference>
<name>A0ABT3L541_9CYAN</name>
<evidence type="ECO:0000313" key="1">
    <source>
        <dbReference type="EMBL" id="MCW6036613.1"/>
    </source>
</evidence>
<comment type="caution">
    <text evidence="1">The sequence shown here is derived from an EMBL/GenBank/DDBJ whole genome shotgun (WGS) entry which is preliminary data.</text>
</comment>